<keyword evidence="2" id="KW-1133">Transmembrane helix</keyword>
<dbReference type="AlphaFoldDB" id="A0A1Q8RSY2"/>
<keyword evidence="2" id="KW-0472">Membrane</keyword>
<feature type="transmembrane region" description="Helical" evidence="2">
    <location>
        <begin position="95"/>
        <end position="117"/>
    </location>
</feature>
<dbReference type="Proteomes" id="UP000186583">
    <property type="component" value="Unassembled WGS sequence"/>
</dbReference>
<protein>
    <submittedName>
        <fullName evidence="3">Uncharacterized protein</fullName>
    </submittedName>
</protein>
<evidence type="ECO:0000256" key="1">
    <source>
        <dbReference type="SAM" id="MobiDB-lite"/>
    </source>
</evidence>
<dbReference type="EMBL" id="MPGH01000093">
    <property type="protein sequence ID" value="OLN87446.1"/>
    <property type="molecule type" value="Genomic_DNA"/>
</dbReference>
<reference evidence="3 4" key="1">
    <citation type="submission" date="2016-11" db="EMBL/GenBank/DDBJ databases">
        <title>Draft Genome Assembly of Colletotrichum chlorophyti a pathogen of herbaceous plants.</title>
        <authorList>
            <person name="Gan P."/>
            <person name="Narusaka M."/>
            <person name="Tsushima A."/>
            <person name="Narusaka Y."/>
            <person name="Takano Y."/>
            <person name="Shirasu K."/>
        </authorList>
    </citation>
    <scope>NUCLEOTIDE SEQUENCE [LARGE SCALE GENOMIC DNA]</scope>
    <source>
        <strain evidence="3 4">NTL11</strain>
    </source>
</reference>
<evidence type="ECO:0000256" key="2">
    <source>
        <dbReference type="SAM" id="Phobius"/>
    </source>
</evidence>
<sequence length="194" mass="21399">MSQKYIVGDGSPFLKRVIIPFYVVRILVMVIEIILRAVSLAYASNNRDRISIGGTRGLEGWVIAVMAIVMVIIAVCLVLDIVCIVKRSRRTLTPLFFLVTNCVQTGVWTALFIITVAGVFGSAIGVIVSIIIYASFLGLLIYASVIYHKHRKGTLRGVYTRGNQNDPTAYEGYSGGQAAKPYNPQPQELDNRYP</sequence>
<accession>A0A1Q8RSY2</accession>
<feature type="transmembrane region" description="Helical" evidence="2">
    <location>
        <begin position="21"/>
        <end position="41"/>
    </location>
</feature>
<feature type="transmembrane region" description="Helical" evidence="2">
    <location>
        <begin position="61"/>
        <end position="83"/>
    </location>
</feature>
<keyword evidence="2" id="KW-0812">Transmembrane</keyword>
<evidence type="ECO:0000313" key="3">
    <source>
        <dbReference type="EMBL" id="OLN87446.1"/>
    </source>
</evidence>
<proteinExistence type="predicted"/>
<keyword evidence="4" id="KW-1185">Reference proteome</keyword>
<comment type="caution">
    <text evidence="3">The sequence shown here is derived from an EMBL/GenBank/DDBJ whole genome shotgun (WGS) entry which is preliminary data.</text>
</comment>
<name>A0A1Q8RSY2_9PEZI</name>
<organism evidence="3 4">
    <name type="scientific">Colletotrichum chlorophyti</name>
    <dbReference type="NCBI Taxonomy" id="708187"/>
    <lineage>
        <taxon>Eukaryota</taxon>
        <taxon>Fungi</taxon>
        <taxon>Dikarya</taxon>
        <taxon>Ascomycota</taxon>
        <taxon>Pezizomycotina</taxon>
        <taxon>Sordariomycetes</taxon>
        <taxon>Hypocreomycetidae</taxon>
        <taxon>Glomerellales</taxon>
        <taxon>Glomerellaceae</taxon>
        <taxon>Colletotrichum</taxon>
    </lineage>
</organism>
<gene>
    <name evidence="3" type="ORF">CCHL11_09122</name>
</gene>
<dbReference type="OrthoDB" id="5211263at2759"/>
<feature type="transmembrane region" description="Helical" evidence="2">
    <location>
        <begin position="123"/>
        <end position="147"/>
    </location>
</feature>
<evidence type="ECO:0000313" key="4">
    <source>
        <dbReference type="Proteomes" id="UP000186583"/>
    </source>
</evidence>
<feature type="region of interest" description="Disordered" evidence="1">
    <location>
        <begin position="169"/>
        <end position="194"/>
    </location>
</feature>